<protein>
    <submittedName>
        <fullName evidence="2">Transposase</fullName>
    </submittedName>
</protein>
<reference evidence="2" key="1">
    <citation type="submission" date="2021-06" db="EMBL/GenBank/DDBJ databases">
        <title>Sequencing of actinobacteria type strains.</title>
        <authorList>
            <person name="Nguyen G.-S."/>
            <person name="Wentzel A."/>
        </authorList>
    </citation>
    <scope>NUCLEOTIDE SEQUENCE</scope>
    <source>
        <strain evidence="2">P38-E01</strain>
    </source>
</reference>
<accession>A0A949JKD7</accession>
<evidence type="ECO:0000313" key="2">
    <source>
        <dbReference type="EMBL" id="MBU7597819.1"/>
    </source>
</evidence>
<name>A0A949JKD7_9ACTN</name>
<sequence length="432" mass="47417">MSTTTSPVLRHLTPDTPAHELSTVAFAPLRRSDQRRKAASYVRGLLEVEGRKSMRGIATLAGDKSLEQSLQHFVSSSTWRWSEMRAAVAQYLDHTLRPSAWVVRRLVIPKAGSHSVGVARRPLVGSGRAVNCQEAYGVWLANEQVGVPVQWELQLPPEWLDCPERRSGAGIPDDIHARSPLHIAVAAAREMADDWALSRRPVVFDCGEDVTAAVAAQLIASRLPFIARIGVNTETLTPADTALSGYRRQLVSARQVTDAARRMRRPVEWIDPVSGLLRTSLAAKVPVSLGTPQPGRTRGELRTAGTTQLTYQPGQFSLVAEWENPYGRLSHAWLTDLTDAPVDTLLRLTKLVRRVDRDLVDISYPVGLRDFEGRTYAGWHRHTTLASVAHGLVALSADRARRQVRHVPRTVGAAFRTPAPTPAPAAAAMRTG</sequence>
<dbReference type="Proteomes" id="UP000694501">
    <property type="component" value="Unassembled WGS sequence"/>
</dbReference>
<organism evidence="2 3">
    <name type="scientific">Streptomyces tardus</name>
    <dbReference type="NCBI Taxonomy" id="2780544"/>
    <lineage>
        <taxon>Bacteria</taxon>
        <taxon>Bacillati</taxon>
        <taxon>Actinomycetota</taxon>
        <taxon>Actinomycetes</taxon>
        <taxon>Kitasatosporales</taxon>
        <taxon>Streptomycetaceae</taxon>
        <taxon>Streptomyces</taxon>
    </lineage>
</organism>
<dbReference type="InterPro" id="IPR038721">
    <property type="entry name" value="IS701-like_DDE_dom"/>
</dbReference>
<evidence type="ECO:0000313" key="3">
    <source>
        <dbReference type="Proteomes" id="UP000694501"/>
    </source>
</evidence>
<keyword evidence="3" id="KW-1185">Reference proteome</keyword>
<dbReference type="Pfam" id="PF13546">
    <property type="entry name" value="DDE_5"/>
    <property type="match status" value="1"/>
</dbReference>
<dbReference type="PANTHER" id="PTHR33627">
    <property type="entry name" value="TRANSPOSASE"/>
    <property type="match status" value="1"/>
</dbReference>
<dbReference type="PANTHER" id="PTHR33627:SF1">
    <property type="entry name" value="TRANSPOSASE"/>
    <property type="match status" value="1"/>
</dbReference>
<dbReference type="RefSeq" id="WP_211041730.1">
    <property type="nucleotide sequence ID" value="NZ_JAELVF020000001.1"/>
</dbReference>
<gene>
    <name evidence="2" type="ORF">JGS22_009365</name>
</gene>
<comment type="caution">
    <text evidence="2">The sequence shown here is derived from an EMBL/GenBank/DDBJ whole genome shotgun (WGS) entry which is preliminary data.</text>
</comment>
<proteinExistence type="predicted"/>
<dbReference type="AlphaFoldDB" id="A0A949JKD7"/>
<evidence type="ECO:0000259" key="1">
    <source>
        <dbReference type="Pfam" id="PF13546"/>
    </source>
</evidence>
<feature type="domain" description="Transposase IS701-like DDE" evidence="1">
    <location>
        <begin position="27"/>
        <end position="279"/>
    </location>
</feature>
<dbReference type="InterPro" id="IPR039365">
    <property type="entry name" value="IS701-like"/>
</dbReference>
<dbReference type="EMBL" id="JAELVF020000001">
    <property type="protein sequence ID" value="MBU7597819.1"/>
    <property type="molecule type" value="Genomic_DNA"/>
</dbReference>